<gene>
    <name evidence="3" type="ORF">DBRI00130_LOCUS31909</name>
</gene>
<evidence type="ECO:0008006" key="4">
    <source>
        <dbReference type="Google" id="ProtNLM"/>
    </source>
</evidence>
<dbReference type="Pfam" id="PF13561">
    <property type="entry name" value="adh_short_C2"/>
    <property type="match status" value="1"/>
</dbReference>
<proteinExistence type="inferred from homology"/>
<dbReference type="SUPFAM" id="SSF51735">
    <property type="entry name" value="NAD(P)-binding Rossmann-fold domains"/>
    <property type="match status" value="1"/>
</dbReference>
<keyword evidence="2" id="KW-0560">Oxidoreductase</keyword>
<dbReference type="GO" id="GO:0016491">
    <property type="term" value="F:oxidoreductase activity"/>
    <property type="evidence" value="ECO:0007669"/>
    <property type="project" value="UniProtKB-KW"/>
</dbReference>
<dbReference type="PANTHER" id="PTHR43477:SF1">
    <property type="entry name" value="DIHYDROANTICAPSIN 7-DEHYDROGENASE"/>
    <property type="match status" value="1"/>
</dbReference>
<organism evidence="3">
    <name type="scientific">Ditylum brightwellii</name>
    <dbReference type="NCBI Taxonomy" id="49249"/>
    <lineage>
        <taxon>Eukaryota</taxon>
        <taxon>Sar</taxon>
        <taxon>Stramenopiles</taxon>
        <taxon>Ochrophyta</taxon>
        <taxon>Bacillariophyta</taxon>
        <taxon>Mediophyceae</taxon>
        <taxon>Lithodesmiophycidae</taxon>
        <taxon>Lithodesmiales</taxon>
        <taxon>Lithodesmiaceae</taxon>
        <taxon>Ditylum</taxon>
    </lineage>
</organism>
<dbReference type="InterPro" id="IPR036291">
    <property type="entry name" value="NAD(P)-bd_dom_sf"/>
</dbReference>
<dbReference type="NCBIfam" id="NF005754">
    <property type="entry name" value="PRK07578.1"/>
    <property type="match status" value="1"/>
</dbReference>
<dbReference type="AlphaFoldDB" id="A0A7S4SA41"/>
<evidence type="ECO:0000313" key="3">
    <source>
        <dbReference type="EMBL" id="CAE4639450.1"/>
    </source>
</evidence>
<name>A0A7S4SA41_9STRA</name>
<dbReference type="EMBL" id="HBNS01040990">
    <property type="protein sequence ID" value="CAE4639450.1"/>
    <property type="molecule type" value="Transcribed_RNA"/>
</dbReference>
<reference evidence="3" key="1">
    <citation type="submission" date="2021-01" db="EMBL/GenBank/DDBJ databases">
        <authorList>
            <person name="Corre E."/>
            <person name="Pelletier E."/>
            <person name="Niang G."/>
            <person name="Scheremetjew M."/>
            <person name="Finn R."/>
            <person name="Kale V."/>
            <person name="Holt S."/>
            <person name="Cochrane G."/>
            <person name="Meng A."/>
            <person name="Brown T."/>
            <person name="Cohen L."/>
        </authorList>
    </citation>
    <scope>NUCLEOTIDE SEQUENCE</scope>
    <source>
        <strain evidence="3">GSO104</strain>
    </source>
</reference>
<dbReference type="Gene3D" id="3.40.50.720">
    <property type="entry name" value="NAD(P)-binding Rossmann-like Domain"/>
    <property type="match status" value="1"/>
</dbReference>
<evidence type="ECO:0000256" key="1">
    <source>
        <dbReference type="ARBA" id="ARBA00006484"/>
    </source>
</evidence>
<accession>A0A7S4SA41</accession>
<evidence type="ECO:0000256" key="2">
    <source>
        <dbReference type="ARBA" id="ARBA00023002"/>
    </source>
</evidence>
<sequence length="203" mass="22010">MKVLLLGGSGTIGKGIYRLLSPKHELILAGRNGPDVKVDYADPQSVRDMFEKVGKFDALVAAVGNDALFKRYEDLTDDDYEYGFRRKFMAQINLVRIGMEYANDSASFTLTTGFRSDYPHPAGAAVGPFNAALDSFVLTVGPTLPRGIRLNVVSPATVVPEGEDGLGLVTPDQTAEGYAQSIEGTMNGKVIRMWGGLEKQPYD</sequence>
<comment type="similarity">
    <text evidence="1">Belongs to the short-chain dehydrogenases/reductases (SDR) family.</text>
</comment>
<dbReference type="InterPro" id="IPR002347">
    <property type="entry name" value="SDR_fam"/>
</dbReference>
<dbReference type="InterPro" id="IPR051122">
    <property type="entry name" value="SDR_DHRS6-like"/>
</dbReference>
<protein>
    <recommendedName>
        <fullName evidence="4">Short chain dehydrogenase</fullName>
    </recommendedName>
</protein>
<dbReference type="CDD" id="cd11731">
    <property type="entry name" value="Lin1944_like_SDR_c"/>
    <property type="match status" value="1"/>
</dbReference>
<dbReference type="PANTHER" id="PTHR43477">
    <property type="entry name" value="DIHYDROANTICAPSIN 7-DEHYDROGENASE"/>
    <property type="match status" value="1"/>
</dbReference>